<gene>
    <name evidence="1" type="ORF">PCLFYP37_02655</name>
</gene>
<dbReference type="InterPro" id="IPR025316">
    <property type="entry name" value="DUF4221"/>
</dbReference>
<name>A0A6N3EB13_9BACT</name>
<dbReference type="Pfam" id="PF13970">
    <property type="entry name" value="DUF4221"/>
    <property type="match status" value="1"/>
</dbReference>
<reference evidence="1" key="1">
    <citation type="submission" date="2019-11" db="EMBL/GenBank/DDBJ databases">
        <authorList>
            <person name="Feng L."/>
        </authorList>
    </citation>
    <scope>NUCLEOTIDE SEQUENCE</scope>
    <source>
        <strain evidence="1">PclaraLFYP37</strain>
    </source>
</reference>
<evidence type="ECO:0008006" key="2">
    <source>
        <dbReference type="Google" id="ProtNLM"/>
    </source>
</evidence>
<sequence length="387" mass="44501">MKKTHLLVFILIGLLGACQNHPQSIQSKMVNISDSSMIDINHYEVKKISVGENITNKPMASQVISMNGVDKYVMLDEFYLYVFDWQQGILEDSVSLHQCGLLRNCSGFNYINSDSIIIYNDGKKTVFLIDLNGNIQKRWNIPRSDNYTQWVSSVDALNGTRIESDHEKFLLSGSILGALSQAKGLSIPISECLYKESGEWKSVAYYPDLYMQYNWGGYYMNCTYVTKDSKGRYLYSFPILDKVLRYNNDFSLCDTIPMKSRYDKGIEEFAFDGSEDETNEIRYYISQTTYSNIIYDPYRNLYLRLAEHPLQDWNEKGAFCKPFSIVISDTKGEILSESSISTDYKQFHYQNMHVCKEGIAIAMENPDENHIYFACIKISGTFKSTAQ</sequence>
<dbReference type="RefSeq" id="WP_412442078.1">
    <property type="nucleotide sequence ID" value="NZ_CACRUT010000015.1"/>
</dbReference>
<dbReference type="EMBL" id="CACRUT010000015">
    <property type="protein sequence ID" value="VYU36958.1"/>
    <property type="molecule type" value="Genomic_DNA"/>
</dbReference>
<organism evidence="1">
    <name type="scientific">Paraprevotella clara</name>
    <dbReference type="NCBI Taxonomy" id="454154"/>
    <lineage>
        <taxon>Bacteria</taxon>
        <taxon>Pseudomonadati</taxon>
        <taxon>Bacteroidota</taxon>
        <taxon>Bacteroidia</taxon>
        <taxon>Bacteroidales</taxon>
        <taxon>Prevotellaceae</taxon>
        <taxon>Paraprevotella</taxon>
    </lineage>
</organism>
<evidence type="ECO:0000313" key="1">
    <source>
        <dbReference type="EMBL" id="VYU36958.1"/>
    </source>
</evidence>
<proteinExistence type="predicted"/>
<dbReference type="AlphaFoldDB" id="A0A6N3EB13"/>
<accession>A0A6N3EB13</accession>
<protein>
    <recommendedName>
        <fullName evidence="2">DUF4221 domain-containing protein</fullName>
    </recommendedName>
</protein>
<dbReference type="PROSITE" id="PS51257">
    <property type="entry name" value="PROKAR_LIPOPROTEIN"/>
    <property type="match status" value="1"/>
</dbReference>